<evidence type="ECO:0000313" key="2">
    <source>
        <dbReference type="EMBL" id="JAH71004.1"/>
    </source>
</evidence>
<proteinExistence type="predicted"/>
<accession>A0A0E9UYQ1</accession>
<feature type="transmembrane region" description="Helical" evidence="1">
    <location>
        <begin position="5"/>
        <end position="22"/>
    </location>
</feature>
<reference evidence="2" key="1">
    <citation type="submission" date="2014-11" db="EMBL/GenBank/DDBJ databases">
        <authorList>
            <person name="Amaro Gonzalez C."/>
        </authorList>
    </citation>
    <scope>NUCLEOTIDE SEQUENCE</scope>
</reference>
<evidence type="ECO:0000256" key="1">
    <source>
        <dbReference type="SAM" id="Phobius"/>
    </source>
</evidence>
<name>A0A0E9UYQ1_ANGAN</name>
<keyword evidence="1" id="KW-1133">Transmembrane helix</keyword>
<reference evidence="2" key="2">
    <citation type="journal article" date="2015" name="Fish Shellfish Immunol.">
        <title>Early steps in the European eel (Anguilla anguilla)-Vibrio vulnificus interaction in the gills: Role of the RtxA13 toxin.</title>
        <authorList>
            <person name="Callol A."/>
            <person name="Pajuelo D."/>
            <person name="Ebbesson L."/>
            <person name="Teles M."/>
            <person name="MacKenzie S."/>
            <person name="Amaro C."/>
        </authorList>
    </citation>
    <scope>NUCLEOTIDE SEQUENCE</scope>
</reference>
<sequence>MSSQIVGWCILLAVLMVAKVIHR</sequence>
<dbReference type="EMBL" id="GBXM01037573">
    <property type="protein sequence ID" value="JAH71004.1"/>
    <property type="molecule type" value="Transcribed_RNA"/>
</dbReference>
<protein>
    <submittedName>
        <fullName evidence="2">Uncharacterized protein</fullName>
    </submittedName>
</protein>
<organism evidence="2">
    <name type="scientific">Anguilla anguilla</name>
    <name type="common">European freshwater eel</name>
    <name type="synonym">Muraena anguilla</name>
    <dbReference type="NCBI Taxonomy" id="7936"/>
    <lineage>
        <taxon>Eukaryota</taxon>
        <taxon>Metazoa</taxon>
        <taxon>Chordata</taxon>
        <taxon>Craniata</taxon>
        <taxon>Vertebrata</taxon>
        <taxon>Euteleostomi</taxon>
        <taxon>Actinopterygii</taxon>
        <taxon>Neopterygii</taxon>
        <taxon>Teleostei</taxon>
        <taxon>Anguilliformes</taxon>
        <taxon>Anguillidae</taxon>
        <taxon>Anguilla</taxon>
    </lineage>
</organism>
<keyword evidence="1" id="KW-0472">Membrane</keyword>
<dbReference type="AlphaFoldDB" id="A0A0E9UYQ1"/>
<keyword evidence="1" id="KW-0812">Transmembrane</keyword>